<dbReference type="AlphaFoldDB" id="S6B6I6"/>
<name>S6B6I6_BABBO</name>
<proteinExistence type="evidence at transcript level"/>
<dbReference type="EMBL" id="AK440847">
    <property type="protein sequence ID" value="BAN64641.1"/>
    <property type="molecule type" value="mRNA"/>
</dbReference>
<sequence length="256" mass="29194">MYIIYSNLTDDYTCTRDSQRARSPPRKLRVKSAIRHQCQEDVRRLLEIVTINEDAVECAHCKTPLVPTSIFEFKSLRFACQLCTKTCCVLCKNAVKLLGPTEYRAGLNAVVCPPCNDYILHIRSRVFKEPAEHEFHAILDDFERVIGIHKRISGLLYQLQGYQNLCSIHKQLDEPLPPGTTDKINELLLEVIQQRKLVNETKNALLDNTANAPKNSAICNSIKHSLLSLSKSILYQSIPKINEVIWNLERYGRGNS</sequence>
<protein>
    <recommendedName>
        <fullName evidence="2">FYVE-type domain-containing protein</fullName>
    </recommendedName>
</protein>
<gene>
    <name evidence="1" type="primary">BBOV_I004830</name>
</gene>
<evidence type="ECO:0000313" key="1">
    <source>
        <dbReference type="EMBL" id="BAN64641.1"/>
    </source>
</evidence>
<organism evidence="1">
    <name type="scientific">Babesia bovis</name>
    <dbReference type="NCBI Taxonomy" id="5865"/>
    <lineage>
        <taxon>Eukaryota</taxon>
        <taxon>Sar</taxon>
        <taxon>Alveolata</taxon>
        <taxon>Apicomplexa</taxon>
        <taxon>Aconoidasida</taxon>
        <taxon>Piroplasmida</taxon>
        <taxon>Babesiidae</taxon>
        <taxon>Babesia</taxon>
    </lineage>
</organism>
<reference evidence="1" key="1">
    <citation type="journal article" date="2014" name="BMC Genomics">
        <title>The Babesia bovis gene and promoter model: an update from full-length EST analysis.</title>
        <authorList>
            <person name="Yamagishi J."/>
            <person name="Wakaguri H."/>
            <person name="Yokoyama N."/>
            <person name="Yamashita R."/>
            <person name="Suzuki Y."/>
            <person name="Xuan X."/>
            <person name="Igarashi I."/>
        </authorList>
    </citation>
    <scope>NUCLEOTIDE SEQUENCE</scope>
    <source>
        <strain evidence="1">Texas</strain>
    </source>
</reference>
<evidence type="ECO:0008006" key="2">
    <source>
        <dbReference type="Google" id="ProtNLM"/>
    </source>
</evidence>
<dbReference type="VEuPathDB" id="PiroplasmaDB:BBOV_I004830"/>
<accession>S6B6I6</accession>